<accession>A0A6L9LAN5</accession>
<dbReference type="InterPro" id="IPR013785">
    <property type="entry name" value="Aldolase_TIM"/>
</dbReference>
<dbReference type="InterPro" id="IPR001155">
    <property type="entry name" value="OxRdtase_FMN_N"/>
</dbReference>
<dbReference type="Proteomes" id="UP000474175">
    <property type="component" value="Unassembled WGS sequence"/>
</dbReference>
<reference evidence="4 5" key="1">
    <citation type="submission" date="2020-02" db="EMBL/GenBank/DDBJ databases">
        <title>Draft genome sequence of two Spirosoma agri KCTC 52727 and Spirosoma terrae KCTC 52035.</title>
        <authorList>
            <person name="Rojas J."/>
            <person name="Ambika Manirajan B."/>
            <person name="Suarez C."/>
            <person name="Ratering S."/>
            <person name="Schnell S."/>
        </authorList>
    </citation>
    <scope>NUCLEOTIDE SEQUENCE [LARGE SCALE GENOMIC DNA]</scope>
    <source>
        <strain evidence="4 5">KCTC 52035</strain>
    </source>
</reference>
<evidence type="ECO:0000313" key="4">
    <source>
        <dbReference type="EMBL" id="NDU95873.1"/>
    </source>
</evidence>
<keyword evidence="5" id="KW-1185">Reference proteome</keyword>
<keyword evidence="1" id="KW-0285">Flavoprotein</keyword>
<comment type="caution">
    <text evidence="4">The sequence shown here is derived from an EMBL/GenBank/DDBJ whole genome shotgun (WGS) entry which is preliminary data.</text>
</comment>
<dbReference type="GO" id="GO:0016491">
    <property type="term" value="F:oxidoreductase activity"/>
    <property type="evidence" value="ECO:0007669"/>
    <property type="project" value="UniProtKB-KW"/>
</dbReference>
<keyword evidence="2" id="KW-0560">Oxidoreductase</keyword>
<dbReference type="RefSeq" id="WP_163948822.1">
    <property type="nucleotide sequence ID" value="NZ_JAAFZH010000005.1"/>
</dbReference>
<dbReference type="InterPro" id="IPR051799">
    <property type="entry name" value="NADH_flavin_oxidoreductase"/>
</dbReference>
<dbReference type="PANTHER" id="PTHR43656:SF2">
    <property type="entry name" value="BINDING OXIDOREDUCTASE, PUTATIVE (AFU_ORTHOLOGUE AFUA_2G08260)-RELATED"/>
    <property type="match status" value="1"/>
</dbReference>
<dbReference type="PANTHER" id="PTHR43656">
    <property type="entry name" value="BINDING OXIDOREDUCTASE, PUTATIVE (AFU_ORTHOLOGUE AFUA_2G08260)-RELATED"/>
    <property type="match status" value="1"/>
</dbReference>
<evidence type="ECO:0000259" key="3">
    <source>
        <dbReference type="Pfam" id="PF00724"/>
    </source>
</evidence>
<dbReference type="Pfam" id="PF00724">
    <property type="entry name" value="Oxidored_FMN"/>
    <property type="match status" value="1"/>
</dbReference>
<proteinExistence type="predicted"/>
<dbReference type="Gene3D" id="3.20.20.70">
    <property type="entry name" value="Aldolase class I"/>
    <property type="match status" value="1"/>
</dbReference>
<gene>
    <name evidence="4" type="ORF">GK108_13400</name>
</gene>
<evidence type="ECO:0000313" key="5">
    <source>
        <dbReference type="Proteomes" id="UP000474175"/>
    </source>
</evidence>
<organism evidence="4 5">
    <name type="scientific">Spirosoma terrae</name>
    <dbReference type="NCBI Taxonomy" id="1968276"/>
    <lineage>
        <taxon>Bacteria</taxon>
        <taxon>Pseudomonadati</taxon>
        <taxon>Bacteroidota</taxon>
        <taxon>Cytophagia</taxon>
        <taxon>Cytophagales</taxon>
        <taxon>Cytophagaceae</taxon>
        <taxon>Spirosoma</taxon>
    </lineage>
</organism>
<name>A0A6L9LAN5_9BACT</name>
<feature type="domain" description="NADH:flavin oxidoreductase/NADH oxidase N-terminal" evidence="3">
    <location>
        <begin position="56"/>
        <end position="278"/>
    </location>
</feature>
<evidence type="ECO:0000256" key="1">
    <source>
        <dbReference type="ARBA" id="ARBA00022630"/>
    </source>
</evidence>
<dbReference type="AlphaFoldDB" id="A0A6L9LAN5"/>
<evidence type="ECO:0000256" key="2">
    <source>
        <dbReference type="ARBA" id="ARBA00023002"/>
    </source>
</evidence>
<sequence>MSEKYKPQFPRMAQMKTASDLQNYLGNNNIALPFDDTLLPPNQSPFNKTIPLKSGKTIGNSLCILPMEGWDGTTDGRPTDFTRNRWKKFAISGAKLLFGCEAVAVCHSGKANPNQLVLNTDTFDDFVALRQLILDEHTKAFGTTDGLLIGLQLTHSGRFSKPNSHKKFESKILYSHPILNKKFGMEADYPTLTDEDIDQIIQHYVDAAVLAQKAGFDFVDVKHCHGYLGHEFLSAVSREGRYGGSFENRTRYLRNIVAGIRQAAPGLEMGIRLSAVDLLPFKKGPDSKGIPEEAEQYTCAFGGKPSGLDFDFTETKAFLALAESLGIQLICITAGSPYYNPHLTRPALFPPSDGYLPPEDPLIGVKRHLDVTNELKQAFPELVIIGSGYSYLQEWLPNVAQYVLRNNMADSIGFGRMVLSYPAMPADMCAGKTLTRNLICRTFSDCTTAPRNGLISGCYPLDPLYKKSPEAEQLKAYKDSL</sequence>
<dbReference type="EMBL" id="JAAFZH010000005">
    <property type="protein sequence ID" value="NDU95873.1"/>
    <property type="molecule type" value="Genomic_DNA"/>
</dbReference>
<dbReference type="GO" id="GO:0010181">
    <property type="term" value="F:FMN binding"/>
    <property type="evidence" value="ECO:0007669"/>
    <property type="project" value="InterPro"/>
</dbReference>
<protein>
    <submittedName>
        <fullName evidence="4">NADH:flavin oxidoreductase</fullName>
    </submittedName>
</protein>
<dbReference type="SUPFAM" id="SSF51395">
    <property type="entry name" value="FMN-linked oxidoreductases"/>
    <property type="match status" value="1"/>
</dbReference>